<feature type="region of interest" description="Disordered" evidence="1">
    <location>
        <begin position="1"/>
        <end position="50"/>
    </location>
</feature>
<feature type="compositionally biased region" description="Basic and acidic residues" evidence="1">
    <location>
        <begin position="23"/>
        <end position="33"/>
    </location>
</feature>
<gene>
    <name evidence="2" type="ORF">E2C01_035220</name>
</gene>
<evidence type="ECO:0000313" key="2">
    <source>
        <dbReference type="EMBL" id="MPC41620.1"/>
    </source>
</evidence>
<dbReference type="AlphaFoldDB" id="A0A5B7F2L9"/>
<proteinExistence type="predicted"/>
<dbReference type="EMBL" id="VSRR010005130">
    <property type="protein sequence ID" value="MPC41620.1"/>
    <property type="molecule type" value="Genomic_DNA"/>
</dbReference>
<feature type="compositionally biased region" description="Acidic residues" evidence="1">
    <location>
        <begin position="1"/>
        <end position="22"/>
    </location>
</feature>
<name>A0A5B7F2L9_PORTR</name>
<sequence length="135" mass="14447">MILLNDDGEREWEGSVGDEVDVEKEVSVPEGVERCSANKTGEEDESECGAAEVRDAGLCAGSISRHGRSREVGREGGRGGPTQAGVTEGPPPAALHCRYQLVHRQAKNSTGQCGISSAYYSDRVLDGHLDSWGFR</sequence>
<organism evidence="2 3">
    <name type="scientific">Portunus trituberculatus</name>
    <name type="common">Swimming crab</name>
    <name type="synonym">Neptunus trituberculatus</name>
    <dbReference type="NCBI Taxonomy" id="210409"/>
    <lineage>
        <taxon>Eukaryota</taxon>
        <taxon>Metazoa</taxon>
        <taxon>Ecdysozoa</taxon>
        <taxon>Arthropoda</taxon>
        <taxon>Crustacea</taxon>
        <taxon>Multicrustacea</taxon>
        <taxon>Malacostraca</taxon>
        <taxon>Eumalacostraca</taxon>
        <taxon>Eucarida</taxon>
        <taxon>Decapoda</taxon>
        <taxon>Pleocyemata</taxon>
        <taxon>Brachyura</taxon>
        <taxon>Eubrachyura</taxon>
        <taxon>Portunoidea</taxon>
        <taxon>Portunidae</taxon>
        <taxon>Portuninae</taxon>
        <taxon>Portunus</taxon>
    </lineage>
</organism>
<accession>A0A5B7F2L9</accession>
<evidence type="ECO:0000313" key="3">
    <source>
        <dbReference type="Proteomes" id="UP000324222"/>
    </source>
</evidence>
<comment type="caution">
    <text evidence="2">The sequence shown here is derived from an EMBL/GenBank/DDBJ whole genome shotgun (WGS) entry which is preliminary data.</text>
</comment>
<protein>
    <submittedName>
        <fullName evidence="2">Uncharacterized protein</fullName>
    </submittedName>
</protein>
<dbReference type="Proteomes" id="UP000324222">
    <property type="component" value="Unassembled WGS sequence"/>
</dbReference>
<reference evidence="2 3" key="1">
    <citation type="submission" date="2019-05" db="EMBL/GenBank/DDBJ databases">
        <title>Another draft genome of Portunus trituberculatus and its Hox gene families provides insights of decapod evolution.</title>
        <authorList>
            <person name="Jeong J.-H."/>
            <person name="Song I."/>
            <person name="Kim S."/>
            <person name="Choi T."/>
            <person name="Kim D."/>
            <person name="Ryu S."/>
            <person name="Kim W."/>
        </authorList>
    </citation>
    <scope>NUCLEOTIDE SEQUENCE [LARGE SCALE GENOMIC DNA]</scope>
    <source>
        <tissue evidence="2">Muscle</tissue>
    </source>
</reference>
<keyword evidence="3" id="KW-1185">Reference proteome</keyword>
<feature type="region of interest" description="Disordered" evidence="1">
    <location>
        <begin position="65"/>
        <end position="92"/>
    </location>
</feature>
<evidence type="ECO:0000256" key="1">
    <source>
        <dbReference type="SAM" id="MobiDB-lite"/>
    </source>
</evidence>